<feature type="region of interest" description="Disordered" evidence="1">
    <location>
        <begin position="1"/>
        <end position="22"/>
    </location>
</feature>
<protein>
    <submittedName>
        <fullName evidence="2">Uncharacterized protein</fullName>
    </submittedName>
</protein>
<evidence type="ECO:0000256" key="1">
    <source>
        <dbReference type="SAM" id="MobiDB-lite"/>
    </source>
</evidence>
<reference evidence="3" key="1">
    <citation type="submission" date="2016-10" db="EMBL/GenBank/DDBJ databases">
        <authorList>
            <person name="Varghese N."/>
            <person name="Submissions S."/>
        </authorList>
    </citation>
    <scope>NUCLEOTIDE SEQUENCE [LARGE SCALE GENOMIC DNA]</scope>
    <source>
        <strain evidence="3">DSM 23422</strain>
    </source>
</reference>
<dbReference type="EMBL" id="FPAJ01000006">
    <property type="protein sequence ID" value="SFT11161.1"/>
    <property type="molecule type" value="Genomic_DNA"/>
</dbReference>
<evidence type="ECO:0000313" key="2">
    <source>
        <dbReference type="EMBL" id="SFT11161.1"/>
    </source>
</evidence>
<evidence type="ECO:0000313" key="3">
    <source>
        <dbReference type="Proteomes" id="UP000199239"/>
    </source>
</evidence>
<keyword evidence="3" id="KW-1185">Reference proteome</keyword>
<feature type="region of interest" description="Disordered" evidence="1">
    <location>
        <begin position="48"/>
        <end position="70"/>
    </location>
</feature>
<accession>A0A1I6VBS1</accession>
<name>A0A1I6VBS1_9RHOB</name>
<dbReference type="RefSeq" id="WP_175498602.1">
    <property type="nucleotide sequence ID" value="NZ_FPAJ01000006.1"/>
</dbReference>
<dbReference type="AlphaFoldDB" id="A0A1I6VBS1"/>
<gene>
    <name evidence="2" type="ORF">SAMN04488040_3202</name>
</gene>
<organism evidence="2 3">
    <name type="scientific">Sulfitobacter marinus</name>
    <dbReference type="NCBI Taxonomy" id="394264"/>
    <lineage>
        <taxon>Bacteria</taxon>
        <taxon>Pseudomonadati</taxon>
        <taxon>Pseudomonadota</taxon>
        <taxon>Alphaproteobacteria</taxon>
        <taxon>Rhodobacterales</taxon>
        <taxon>Roseobacteraceae</taxon>
        <taxon>Sulfitobacter</taxon>
    </lineage>
</organism>
<proteinExistence type="predicted"/>
<sequence>MQMTIGIGTHLGQTPTGDHAAAPVPNVSHILTDGWRAVHPRATALSPATPPLVVTRQGFDGSGNPATQTDQVTLSSRIREPYPDHETLTDDEIALSDFIYAGDSISGVTNTSTRAYPKPVAMWLNHDREHASGPVHTLRLAVAHGFARLGQPVAAVAFVASDGVTSVTQIVSSMTSAHFDASGLHVPHFATDMDLTSLTQGAELTIDAVIYPWVGDPFTISTDADAYPSPNLTTLRLLNDRTGAYGTAFAYVDALAGNDATGAVASDAATASAAPFATIVAACVAIRTFNTNTYGRANDTGGGIIRLVEGVHDFTPFKSQGASTHVPLIIEAADPAKRGSTVLTDGGTSKFNAIPTQLKIRDLTLRKTGESVVFLDSGAASPSHLFVTENCIWDANNTSYYGAWVYRVGRFFQRNCATGAGGDPQQGNFFSTEATMVTAIGCDRCAGTITYQAAGCSNLPEFTWRAPTSARPAMEGIFLGWNVFSNGSTLNPIININAPIGPRGLAFVGNIVESWGSSSNAAVRLNADSDANPAENVVFQHNSIIGERINLMYLDGAVNVAKSAHVSFNLFELLNIKSDLFASQGGNTGNWPVRYKVGWSHNAVANGSNNAADYSPVSWLGEIASAGESTGTATAFADNRSHLGFDTGGGDYTPALATTLPVIPVGRAAYRVDLMGNAITAGQSRIGAITTTA</sequence>
<dbReference type="Proteomes" id="UP000199239">
    <property type="component" value="Unassembled WGS sequence"/>
</dbReference>